<dbReference type="EMBL" id="NFKM01000023">
    <property type="protein sequence ID" value="OUP56990.1"/>
    <property type="molecule type" value="Genomic_DNA"/>
</dbReference>
<dbReference type="RefSeq" id="WP_087159122.1">
    <property type="nucleotide sequence ID" value="NZ_CALHAA010000016.1"/>
</dbReference>
<sequence length="135" mass="14760">MKVLVSACLLGHNCKYSGGNNYDPILNELLKGHEIIPVCPEVMGGLSVPRIPCEIIGDKVIGKDGNDYTYPYQLGAKKALEIAKKEKITLAILKKRSPSCGASLVYDGTFTKRLVIKDGIFARELKELNVLILEA</sequence>
<reference evidence="2" key="1">
    <citation type="submission" date="2017-04" db="EMBL/GenBank/DDBJ databases">
        <title>Function of individual gut microbiota members based on whole genome sequencing of pure cultures obtained from chicken caecum.</title>
        <authorList>
            <person name="Medvecky M."/>
            <person name="Cejkova D."/>
            <person name="Polansky O."/>
            <person name="Karasova D."/>
            <person name="Kubasova T."/>
            <person name="Cizek A."/>
            <person name="Rychlik I."/>
        </authorList>
    </citation>
    <scope>NUCLEOTIDE SEQUENCE [LARGE SCALE GENOMIC DNA]</scope>
    <source>
        <strain evidence="2">An178</strain>
    </source>
</reference>
<gene>
    <name evidence="1" type="ORF">B5F14_09400</name>
</gene>
<dbReference type="AlphaFoldDB" id="A0A1Y4LMA0"/>
<evidence type="ECO:0000313" key="2">
    <source>
        <dbReference type="Proteomes" id="UP000195447"/>
    </source>
</evidence>
<protein>
    <submittedName>
        <fullName evidence="1">Uncharacterized protein</fullName>
    </submittedName>
</protein>
<keyword evidence="2" id="KW-1185">Reference proteome</keyword>
<dbReference type="Proteomes" id="UP000195447">
    <property type="component" value="Unassembled WGS sequence"/>
</dbReference>
<dbReference type="Pfam" id="PF04463">
    <property type="entry name" value="2-thiour_desulf"/>
    <property type="match status" value="1"/>
</dbReference>
<dbReference type="PANTHER" id="PTHR30087:SF1">
    <property type="entry name" value="HYPOTHETICAL CYTOSOLIC PROTEIN"/>
    <property type="match status" value="1"/>
</dbReference>
<name>A0A1Y4LMA0_9FIRM</name>
<organism evidence="1 2">
    <name type="scientific">Faecalitalea cylindroides</name>
    <dbReference type="NCBI Taxonomy" id="39483"/>
    <lineage>
        <taxon>Bacteria</taxon>
        <taxon>Bacillati</taxon>
        <taxon>Bacillota</taxon>
        <taxon>Erysipelotrichia</taxon>
        <taxon>Erysipelotrichales</taxon>
        <taxon>Erysipelotrichaceae</taxon>
        <taxon>Faecalitalea</taxon>
    </lineage>
</organism>
<dbReference type="PANTHER" id="PTHR30087">
    <property type="entry name" value="INNER MEMBRANE PROTEIN"/>
    <property type="match status" value="1"/>
</dbReference>
<dbReference type="InterPro" id="IPR007553">
    <property type="entry name" value="2-thiour_desulf"/>
</dbReference>
<evidence type="ECO:0000313" key="1">
    <source>
        <dbReference type="EMBL" id="OUP56990.1"/>
    </source>
</evidence>
<dbReference type="GeneID" id="79876450"/>
<proteinExistence type="predicted"/>
<accession>A0A1Y4LMA0</accession>
<comment type="caution">
    <text evidence="1">The sequence shown here is derived from an EMBL/GenBank/DDBJ whole genome shotgun (WGS) entry which is preliminary data.</text>
</comment>